<dbReference type="EMBL" id="KV417524">
    <property type="protein sequence ID" value="KZP24886.1"/>
    <property type="molecule type" value="Genomic_DNA"/>
</dbReference>
<dbReference type="InterPro" id="IPR029052">
    <property type="entry name" value="Metallo-depent_PP-like"/>
</dbReference>
<keyword evidence="3" id="KW-1185">Reference proteome</keyword>
<proteinExistence type="predicted"/>
<dbReference type="Pfam" id="PF09423">
    <property type="entry name" value="PhoD"/>
    <property type="match status" value="1"/>
</dbReference>
<dbReference type="CDD" id="cd07389">
    <property type="entry name" value="MPP_PhoD"/>
    <property type="match status" value="1"/>
</dbReference>
<name>A0A166ND35_9AGAM</name>
<feature type="domain" description="PhoD-like phosphatase metallophosphatase" evidence="1">
    <location>
        <begin position="306"/>
        <end position="549"/>
    </location>
</feature>
<dbReference type="PANTHER" id="PTHR43606:SF2">
    <property type="entry name" value="ALKALINE PHOSPHATASE FAMILY PROTEIN (AFU_ORTHOLOGUE AFUA_5G03860)"/>
    <property type="match status" value="1"/>
</dbReference>
<evidence type="ECO:0000313" key="3">
    <source>
        <dbReference type="Proteomes" id="UP000076532"/>
    </source>
</evidence>
<dbReference type="Gene3D" id="3.60.21.70">
    <property type="entry name" value="PhoD-like phosphatase"/>
    <property type="match status" value="1"/>
</dbReference>
<dbReference type="InterPro" id="IPR052900">
    <property type="entry name" value="Phospholipid_Metab_Enz"/>
</dbReference>
<evidence type="ECO:0000259" key="1">
    <source>
        <dbReference type="Pfam" id="PF09423"/>
    </source>
</evidence>
<dbReference type="InterPro" id="IPR018946">
    <property type="entry name" value="PhoD-like_MPP"/>
</dbReference>
<evidence type="ECO:0000313" key="2">
    <source>
        <dbReference type="EMBL" id="KZP24886.1"/>
    </source>
</evidence>
<dbReference type="OrthoDB" id="2100241at2759"/>
<sequence>MGLSPYVPAFFSSFYRFTAFVFLRVLPSRLGKWVLPGLYVLTLLSSWLASPSSKQRPSVKADLAKPDKQEAAISPEPATPSSAWASVLWSLPSSSRRISFTNFTINTLLLLAAAEFLLHPFLDPATDVVFTRVGAVYPDSVKITARYPEVNATENPIKLVWREQKANAIPEAAWTDGPTLTLTEANDWVDTVNLKGLWPSTAYEYCLSTLNKTMLPYPEKPISFRTFPDPKLATGSHFRFIASSCLTPNFPYMPLQGRRIKGFDLLASYLWPTQNDVESTETHTVDVASPSSTASAPVSTAPTSAAAEFMIFLGDFIYADVPFYFGDDQEAYRRLYRRNYASDSFRKVYERLPIFHTYDDHEIIDNFQGLGNESTPPFPNASDAFRLYNSDANYDPTQKDQYYYDFRYADVAFFVMDTRRYRSDVFDENISTQTMLGDEQLAALHDWLGKVNTTATFKFIVSSVPFTDLWGYDAQTDAWPGYAAEKAGLLKAMHSVPNVIILSGDRHEFAAIEFNGDENDNGVLEFSTSPMSMFYVPFVRTLKQATEATVKRVNMEIVPTADGEEFVMTEHDIPRENVLRAISTGNYKWSAFEVDTRDLNNPTLHLEVMIDGSPAYQLKIAGKPVKLQQSTALGAFVPQTFSKMFHKLGMTPSKWF</sequence>
<dbReference type="Proteomes" id="UP000076532">
    <property type="component" value="Unassembled WGS sequence"/>
</dbReference>
<dbReference type="AlphaFoldDB" id="A0A166ND35"/>
<accession>A0A166ND35</accession>
<dbReference type="PANTHER" id="PTHR43606">
    <property type="entry name" value="PHOSPHATASE, PUTATIVE (AFU_ORTHOLOGUE AFUA_6G08710)-RELATED"/>
    <property type="match status" value="1"/>
</dbReference>
<dbReference type="InterPro" id="IPR038607">
    <property type="entry name" value="PhoD-like_sf"/>
</dbReference>
<dbReference type="SUPFAM" id="SSF56300">
    <property type="entry name" value="Metallo-dependent phosphatases"/>
    <property type="match status" value="1"/>
</dbReference>
<organism evidence="2 3">
    <name type="scientific">Athelia psychrophila</name>
    <dbReference type="NCBI Taxonomy" id="1759441"/>
    <lineage>
        <taxon>Eukaryota</taxon>
        <taxon>Fungi</taxon>
        <taxon>Dikarya</taxon>
        <taxon>Basidiomycota</taxon>
        <taxon>Agaricomycotina</taxon>
        <taxon>Agaricomycetes</taxon>
        <taxon>Agaricomycetidae</taxon>
        <taxon>Atheliales</taxon>
        <taxon>Atheliaceae</taxon>
        <taxon>Athelia</taxon>
    </lineage>
</organism>
<dbReference type="STRING" id="436010.A0A166ND35"/>
<protein>
    <recommendedName>
        <fullName evidence="1">PhoD-like phosphatase metallophosphatase domain-containing protein</fullName>
    </recommendedName>
</protein>
<gene>
    <name evidence="2" type="ORF">FIBSPDRAFT_821739</name>
</gene>
<reference evidence="2 3" key="1">
    <citation type="journal article" date="2016" name="Mol. Biol. Evol.">
        <title>Comparative Genomics of Early-Diverging Mushroom-Forming Fungi Provides Insights into the Origins of Lignocellulose Decay Capabilities.</title>
        <authorList>
            <person name="Nagy L.G."/>
            <person name="Riley R."/>
            <person name="Tritt A."/>
            <person name="Adam C."/>
            <person name="Daum C."/>
            <person name="Floudas D."/>
            <person name="Sun H."/>
            <person name="Yadav J.S."/>
            <person name="Pangilinan J."/>
            <person name="Larsson K.H."/>
            <person name="Matsuura K."/>
            <person name="Barry K."/>
            <person name="Labutti K."/>
            <person name="Kuo R."/>
            <person name="Ohm R.A."/>
            <person name="Bhattacharya S.S."/>
            <person name="Shirouzu T."/>
            <person name="Yoshinaga Y."/>
            <person name="Martin F.M."/>
            <person name="Grigoriev I.V."/>
            <person name="Hibbett D.S."/>
        </authorList>
    </citation>
    <scope>NUCLEOTIDE SEQUENCE [LARGE SCALE GENOMIC DNA]</scope>
    <source>
        <strain evidence="2 3">CBS 109695</strain>
    </source>
</reference>